<sequence>MKLYQAKVLNTCPRRVTIYMAEKGISCEIVTVDMRAGEGKSPAHLARHPAGTVPVLELDDGSFLPDSAAIVEYLEERYPDPPMLGRTIEERAQIRATERMATEFQIRNGVWVVNSDPSVKIRRPDYVQYPDAATFIATSRDTLLKALEGRIGDSSFLVGETPTVADCALFAALDTARRLSSYALPDMCPRLQGWFERFGARPSAAYPDWAVTAAAAA</sequence>
<dbReference type="InterPro" id="IPR040079">
    <property type="entry name" value="Glutathione_S-Trfase"/>
</dbReference>
<dbReference type="InterPro" id="IPR004045">
    <property type="entry name" value="Glutathione_S-Trfase_N"/>
</dbReference>
<dbReference type="InterPro" id="IPR004046">
    <property type="entry name" value="GST_C"/>
</dbReference>
<proteinExistence type="predicted"/>
<dbReference type="Proteomes" id="UP000018851">
    <property type="component" value="Chromosome"/>
</dbReference>
<evidence type="ECO:0000259" key="1">
    <source>
        <dbReference type="PROSITE" id="PS50404"/>
    </source>
</evidence>
<dbReference type="PANTHER" id="PTHR44051:SF8">
    <property type="entry name" value="GLUTATHIONE S-TRANSFERASE GSTA"/>
    <property type="match status" value="1"/>
</dbReference>
<dbReference type="RefSeq" id="WP_025292116.1">
    <property type="nucleotide sequence ID" value="NZ_CP006644.1"/>
</dbReference>
<dbReference type="InterPro" id="IPR036282">
    <property type="entry name" value="Glutathione-S-Trfase_C_sf"/>
</dbReference>
<dbReference type="InterPro" id="IPR036249">
    <property type="entry name" value="Thioredoxin-like_sf"/>
</dbReference>
<reference evidence="3 4" key="1">
    <citation type="submission" date="2013-07" db="EMBL/GenBank/DDBJ databases">
        <title>Completed genome of Sphingomonas sanxanigenens NX02.</title>
        <authorList>
            <person name="Ma T."/>
            <person name="Huang H."/>
            <person name="Wu M."/>
            <person name="Li X."/>
            <person name="Li G."/>
        </authorList>
    </citation>
    <scope>NUCLEOTIDE SEQUENCE [LARGE SCALE GENOMIC DNA]</scope>
    <source>
        <strain evidence="3 4">NX02</strain>
    </source>
</reference>
<evidence type="ECO:0000259" key="2">
    <source>
        <dbReference type="PROSITE" id="PS50405"/>
    </source>
</evidence>
<dbReference type="PROSITE" id="PS50404">
    <property type="entry name" value="GST_NTER"/>
    <property type="match status" value="1"/>
</dbReference>
<dbReference type="eggNOG" id="COG0625">
    <property type="taxonomic scope" value="Bacteria"/>
</dbReference>
<dbReference type="SUPFAM" id="SSF47616">
    <property type="entry name" value="GST C-terminal domain-like"/>
    <property type="match status" value="1"/>
</dbReference>
<dbReference type="PANTHER" id="PTHR44051">
    <property type="entry name" value="GLUTATHIONE S-TRANSFERASE-RELATED"/>
    <property type="match status" value="1"/>
</dbReference>
<name>W0ABK5_9SPHN</name>
<keyword evidence="4" id="KW-1185">Reference proteome</keyword>
<dbReference type="STRING" id="1123269.NX02_10865"/>
<protein>
    <recommendedName>
        <fullName evidence="5">Glutathione S-transferase</fullName>
    </recommendedName>
</protein>
<dbReference type="OrthoDB" id="5293590at2"/>
<dbReference type="Pfam" id="PF00043">
    <property type="entry name" value="GST_C"/>
    <property type="match status" value="1"/>
</dbReference>
<dbReference type="SFLD" id="SFLDS00019">
    <property type="entry name" value="Glutathione_Transferase_(cytos"/>
    <property type="match status" value="1"/>
</dbReference>
<evidence type="ECO:0008006" key="5">
    <source>
        <dbReference type="Google" id="ProtNLM"/>
    </source>
</evidence>
<dbReference type="Gene3D" id="3.40.30.10">
    <property type="entry name" value="Glutaredoxin"/>
    <property type="match status" value="1"/>
</dbReference>
<dbReference type="SFLD" id="SFLDG00358">
    <property type="entry name" value="Main_(cytGST)"/>
    <property type="match status" value="1"/>
</dbReference>
<dbReference type="InterPro" id="IPR034345">
    <property type="entry name" value="Gtt2-like_N"/>
</dbReference>
<gene>
    <name evidence="3" type="ORF">NX02_10865</name>
</gene>
<evidence type="ECO:0000313" key="4">
    <source>
        <dbReference type="Proteomes" id="UP000018851"/>
    </source>
</evidence>
<dbReference type="KEGG" id="ssan:NX02_10865"/>
<feature type="domain" description="GST C-terminal" evidence="2">
    <location>
        <begin position="87"/>
        <end position="217"/>
    </location>
</feature>
<dbReference type="Pfam" id="PF13409">
    <property type="entry name" value="GST_N_2"/>
    <property type="match status" value="1"/>
</dbReference>
<dbReference type="SUPFAM" id="SSF52833">
    <property type="entry name" value="Thioredoxin-like"/>
    <property type="match status" value="1"/>
</dbReference>
<dbReference type="PROSITE" id="PS50405">
    <property type="entry name" value="GST_CTER"/>
    <property type="match status" value="1"/>
</dbReference>
<dbReference type="EMBL" id="CP006644">
    <property type="protein sequence ID" value="AHE53887.1"/>
    <property type="molecule type" value="Genomic_DNA"/>
</dbReference>
<dbReference type="AlphaFoldDB" id="W0ABK5"/>
<dbReference type="HOGENOM" id="CLU_011226_6_3_5"/>
<dbReference type="InterPro" id="IPR010987">
    <property type="entry name" value="Glutathione-S-Trfase_C-like"/>
</dbReference>
<feature type="domain" description="GST N-terminal" evidence="1">
    <location>
        <begin position="1"/>
        <end position="82"/>
    </location>
</feature>
<dbReference type="CDD" id="cd03051">
    <property type="entry name" value="GST_N_GTT2_like"/>
    <property type="match status" value="1"/>
</dbReference>
<dbReference type="PATRIC" id="fig|1123269.5.peg.2113"/>
<evidence type="ECO:0000313" key="3">
    <source>
        <dbReference type="EMBL" id="AHE53887.1"/>
    </source>
</evidence>
<dbReference type="Gene3D" id="1.20.1050.10">
    <property type="match status" value="1"/>
</dbReference>
<accession>W0ABK5</accession>
<organism evidence="3 4">
    <name type="scientific">Sphingomonas sanxanigenens DSM 19645 = NX02</name>
    <dbReference type="NCBI Taxonomy" id="1123269"/>
    <lineage>
        <taxon>Bacteria</taxon>
        <taxon>Pseudomonadati</taxon>
        <taxon>Pseudomonadota</taxon>
        <taxon>Alphaproteobacteria</taxon>
        <taxon>Sphingomonadales</taxon>
        <taxon>Sphingomonadaceae</taxon>
        <taxon>Sphingomonas</taxon>
    </lineage>
</organism>